<dbReference type="GO" id="GO:0016887">
    <property type="term" value="F:ATP hydrolysis activity"/>
    <property type="evidence" value="ECO:0007669"/>
    <property type="project" value="InterPro"/>
</dbReference>
<dbReference type="Gene3D" id="3.40.50.300">
    <property type="entry name" value="P-loop containing nucleotide triphosphate hydrolases"/>
    <property type="match status" value="1"/>
</dbReference>
<dbReference type="PROSITE" id="PS50893">
    <property type="entry name" value="ABC_TRANSPORTER_2"/>
    <property type="match status" value="1"/>
</dbReference>
<keyword evidence="2" id="KW-0813">Transport</keyword>
<dbReference type="InterPro" id="IPR027417">
    <property type="entry name" value="P-loop_NTPase"/>
</dbReference>
<evidence type="ECO:0000256" key="8">
    <source>
        <dbReference type="ARBA" id="ARBA00023136"/>
    </source>
</evidence>
<keyword evidence="8 9" id="KW-0472">Membrane</keyword>
<evidence type="ECO:0000313" key="12">
    <source>
        <dbReference type="EMBL" id="SEN59644.1"/>
    </source>
</evidence>
<dbReference type="GO" id="GO:0140359">
    <property type="term" value="F:ABC-type transporter activity"/>
    <property type="evidence" value="ECO:0007669"/>
    <property type="project" value="InterPro"/>
</dbReference>
<dbReference type="PROSITE" id="PS50929">
    <property type="entry name" value="ABC_TM1F"/>
    <property type="match status" value="1"/>
</dbReference>
<dbReference type="InterPro" id="IPR017871">
    <property type="entry name" value="ABC_transporter-like_CS"/>
</dbReference>
<evidence type="ECO:0000256" key="4">
    <source>
        <dbReference type="ARBA" id="ARBA00022692"/>
    </source>
</evidence>
<dbReference type="EMBL" id="FODE01000010">
    <property type="protein sequence ID" value="SEN59644.1"/>
    <property type="molecule type" value="Genomic_DNA"/>
</dbReference>
<feature type="transmembrane region" description="Helical" evidence="9">
    <location>
        <begin position="266"/>
        <end position="285"/>
    </location>
</feature>
<dbReference type="GO" id="GO:0005886">
    <property type="term" value="C:plasma membrane"/>
    <property type="evidence" value="ECO:0007669"/>
    <property type="project" value="UniProtKB-SubCell"/>
</dbReference>
<sequence>MIDVYKKILLLLDARERRQFWLLTILMVLVALVEVAGISAVLVLLNMLADPAIISDSRALSAVQDMLGYESLFSFQIAMAVAVTAVVVFGLVVKAVGSYALIRFSAMRGYTISSQLLGAYLHQPYTWFLERNSADVGKNVLNETDSLVGRVISPALRLIANVFLVVAIVGFLLLVDPLVTIMSAGILGGSYALIYLHLREKLRHAGTDLMQTFGERFRVSQEAMGGIKDVKLLGLEENYTGVYRAAAYRGARTVATLGVMSELPRFVLEAITFGTLLTVIFILLLRSDGNIVDIVPTLGVFAFSVMRLLPALQQIYHGLATMRGGKAVLDTLVGDYAEAGRTQQPYSTAQDQLHLKHDLELSQVHFTYATATRPALSGLDLKISARTTVGIVGGTGAGKTTLIDLILGLLVPDEGEIRVDGISVTSENRRGWQQTLGYVPQSIFLSDDDIAGNIAFGVPKDRIDMAAIERAARAAALHDFVVSDLPQGYATLVGERGVRLSGGQRQRIGIARALYRDPSLLIMDEATSALDNITERVVMEAVQNIRGDKTVILIAHRLSTVRNCDMIFLMEHGQLAAQGTYDELVAGNETFRRMASGH</sequence>
<keyword evidence="5" id="KW-0547">Nucleotide-binding</keyword>
<dbReference type="InterPro" id="IPR003439">
    <property type="entry name" value="ABC_transporter-like_ATP-bd"/>
</dbReference>
<keyword evidence="13" id="KW-1185">Reference proteome</keyword>
<name>A0A1H8HU90_9RHOB</name>
<dbReference type="InterPro" id="IPR036640">
    <property type="entry name" value="ABC1_TM_sf"/>
</dbReference>
<evidence type="ECO:0000256" key="3">
    <source>
        <dbReference type="ARBA" id="ARBA00022475"/>
    </source>
</evidence>
<evidence type="ECO:0000256" key="5">
    <source>
        <dbReference type="ARBA" id="ARBA00022741"/>
    </source>
</evidence>
<keyword evidence="6" id="KW-0067">ATP-binding</keyword>
<dbReference type="GO" id="GO:0034040">
    <property type="term" value="F:ATPase-coupled lipid transmembrane transporter activity"/>
    <property type="evidence" value="ECO:0007669"/>
    <property type="project" value="TreeGrafter"/>
</dbReference>
<dbReference type="Pfam" id="PF00664">
    <property type="entry name" value="ABC_membrane"/>
    <property type="match status" value="1"/>
</dbReference>
<feature type="domain" description="ABC transmembrane type-1" evidence="11">
    <location>
        <begin position="21"/>
        <end position="324"/>
    </location>
</feature>
<feature type="transmembrane region" description="Helical" evidence="9">
    <location>
        <begin position="155"/>
        <end position="175"/>
    </location>
</feature>
<dbReference type="Proteomes" id="UP000199054">
    <property type="component" value="Unassembled WGS sequence"/>
</dbReference>
<evidence type="ECO:0000256" key="9">
    <source>
        <dbReference type="SAM" id="Phobius"/>
    </source>
</evidence>
<evidence type="ECO:0000256" key="2">
    <source>
        <dbReference type="ARBA" id="ARBA00022448"/>
    </source>
</evidence>
<dbReference type="STRING" id="34002.SAMN04489859_101097"/>
<proteinExistence type="predicted"/>
<evidence type="ECO:0000259" key="10">
    <source>
        <dbReference type="PROSITE" id="PS50893"/>
    </source>
</evidence>
<feature type="transmembrane region" description="Helical" evidence="9">
    <location>
        <begin position="20"/>
        <end position="45"/>
    </location>
</feature>
<dbReference type="Pfam" id="PF00005">
    <property type="entry name" value="ABC_tran"/>
    <property type="match status" value="1"/>
</dbReference>
<dbReference type="PANTHER" id="PTHR24221:SF632">
    <property type="entry name" value="ATP-DEPENDENT LIPID A-CORE FLIPPASE"/>
    <property type="match status" value="1"/>
</dbReference>
<dbReference type="GO" id="GO:0005524">
    <property type="term" value="F:ATP binding"/>
    <property type="evidence" value="ECO:0007669"/>
    <property type="project" value="UniProtKB-KW"/>
</dbReference>
<dbReference type="InterPro" id="IPR039421">
    <property type="entry name" value="Type_1_exporter"/>
</dbReference>
<dbReference type="SUPFAM" id="SSF52540">
    <property type="entry name" value="P-loop containing nucleoside triphosphate hydrolases"/>
    <property type="match status" value="1"/>
</dbReference>
<dbReference type="SMART" id="SM00382">
    <property type="entry name" value="AAA"/>
    <property type="match status" value="1"/>
</dbReference>
<dbReference type="InterPro" id="IPR011527">
    <property type="entry name" value="ABC1_TM_dom"/>
</dbReference>
<feature type="domain" description="ABC transporter" evidence="10">
    <location>
        <begin position="359"/>
        <end position="597"/>
    </location>
</feature>
<dbReference type="PROSITE" id="PS00211">
    <property type="entry name" value="ABC_TRANSPORTER_1"/>
    <property type="match status" value="1"/>
</dbReference>
<dbReference type="PANTHER" id="PTHR24221">
    <property type="entry name" value="ATP-BINDING CASSETTE SUB-FAMILY B"/>
    <property type="match status" value="1"/>
</dbReference>
<evidence type="ECO:0000256" key="1">
    <source>
        <dbReference type="ARBA" id="ARBA00004651"/>
    </source>
</evidence>
<keyword evidence="4 9" id="KW-0812">Transmembrane</keyword>
<keyword evidence="3" id="KW-1003">Cell membrane</keyword>
<reference evidence="12 13" key="1">
    <citation type="submission" date="2016-10" db="EMBL/GenBank/DDBJ databases">
        <authorList>
            <person name="de Groot N.N."/>
        </authorList>
    </citation>
    <scope>NUCLEOTIDE SEQUENCE [LARGE SCALE GENOMIC DNA]</scope>
    <source>
        <strain evidence="12 13">DSM 8512</strain>
    </source>
</reference>
<evidence type="ECO:0000256" key="6">
    <source>
        <dbReference type="ARBA" id="ARBA00022840"/>
    </source>
</evidence>
<dbReference type="InterPro" id="IPR003593">
    <property type="entry name" value="AAA+_ATPase"/>
</dbReference>
<organism evidence="12 13">
    <name type="scientific">Paracoccus alcaliphilus</name>
    <dbReference type="NCBI Taxonomy" id="34002"/>
    <lineage>
        <taxon>Bacteria</taxon>
        <taxon>Pseudomonadati</taxon>
        <taxon>Pseudomonadota</taxon>
        <taxon>Alphaproteobacteria</taxon>
        <taxon>Rhodobacterales</taxon>
        <taxon>Paracoccaceae</taxon>
        <taxon>Paracoccus</taxon>
    </lineage>
</organism>
<dbReference type="AlphaFoldDB" id="A0A1H8HU90"/>
<keyword evidence="7 9" id="KW-1133">Transmembrane helix</keyword>
<feature type="transmembrane region" description="Helical" evidence="9">
    <location>
        <begin position="181"/>
        <end position="198"/>
    </location>
</feature>
<dbReference type="OrthoDB" id="9808328at2"/>
<accession>A0A1H8HU90</accession>
<gene>
    <name evidence="12" type="ORF">SAMN04489859_101097</name>
</gene>
<dbReference type="RefSeq" id="WP_090611603.1">
    <property type="nucleotide sequence ID" value="NZ_CP067124.1"/>
</dbReference>
<protein>
    <submittedName>
        <fullName evidence="12">ABC-type bacteriocin/lantibiotic exporter, contains an N-terminal double-glycine peptidase domain</fullName>
    </submittedName>
</protein>
<feature type="transmembrane region" description="Helical" evidence="9">
    <location>
        <begin position="75"/>
        <end position="102"/>
    </location>
</feature>
<comment type="subcellular location">
    <subcellularLocation>
        <location evidence="1">Cell membrane</location>
        <topology evidence="1">Multi-pass membrane protein</topology>
    </subcellularLocation>
</comment>
<evidence type="ECO:0000259" key="11">
    <source>
        <dbReference type="PROSITE" id="PS50929"/>
    </source>
</evidence>
<dbReference type="FunFam" id="3.40.50.300:FF:000221">
    <property type="entry name" value="Multidrug ABC transporter ATP-binding protein"/>
    <property type="match status" value="1"/>
</dbReference>
<evidence type="ECO:0000256" key="7">
    <source>
        <dbReference type="ARBA" id="ARBA00022989"/>
    </source>
</evidence>
<evidence type="ECO:0000313" key="13">
    <source>
        <dbReference type="Proteomes" id="UP000199054"/>
    </source>
</evidence>
<dbReference type="SUPFAM" id="SSF90123">
    <property type="entry name" value="ABC transporter transmembrane region"/>
    <property type="match status" value="1"/>
</dbReference>
<dbReference type="Gene3D" id="1.20.1560.10">
    <property type="entry name" value="ABC transporter type 1, transmembrane domain"/>
    <property type="match status" value="1"/>
</dbReference>